<dbReference type="InterPro" id="IPR042178">
    <property type="entry name" value="Serpin_sf_1"/>
</dbReference>
<sequence>MRTLHGIALLVLFCSAHGATSKRQNVTDERVNVASNDGKKGAFIKFPLEVGKRIEADTDGNKIISTLSVTVMLSVLYLAAAGDTAKQIENALNLPPNAEKVIDVLTTLRNAVERPNRDFNLENYPLKTETKVILKESLAPPPENEIAKTFAEFVAEHLFAKIEVTPQFDDTVRSKVNQWASEFTKGTIKNLILPGELNENQAALLVNAVLLQAKWLHPFDPSRSKKYDFFVVKDKQNQTFKRIQVDGMSAENLPCRYVWLEKLKSHALELRLSDSLSRVLILLPGDLSANLDDLENAVDAKLFTDIHSKLMERQDVDVQIPVVNIETKASMRMLLEKMGIRKVFERDSAELPGLTGKLLDHSIHVSDFKHQANLKWNETGVLASGGSVGDIAFTWNLSPVINVDRPFLLYVNSFASSNSRQPNLILFTGRISLPVVSYEE</sequence>
<feature type="chain" id="PRO_5036210756" description="Serpin domain-containing protein" evidence="5">
    <location>
        <begin position="22"/>
        <end position="440"/>
    </location>
</feature>
<name>A0A7R9GDA1_9CRUS</name>
<evidence type="ECO:0000256" key="3">
    <source>
        <dbReference type="ARBA" id="ARBA00022900"/>
    </source>
</evidence>
<evidence type="ECO:0000313" key="7">
    <source>
        <dbReference type="EMBL" id="CAD7276562.1"/>
    </source>
</evidence>
<comment type="similarity">
    <text evidence="1 4">Belongs to the serpin family.</text>
</comment>
<keyword evidence="3" id="KW-0722">Serine protease inhibitor</keyword>
<keyword evidence="2" id="KW-0646">Protease inhibitor</keyword>
<dbReference type="GO" id="GO:0004867">
    <property type="term" value="F:serine-type endopeptidase inhibitor activity"/>
    <property type="evidence" value="ECO:0007669"/>
    <property type="project" value="UniProtKB-KW"/>
</dbReference>
<protein>
    <recommendedName>
        <fullName evidence="6">Serpin domain-containing protein</fullName>
    </recommendedName>
</protein>
<evidence type="ECO:0000256" key="4">
    <source>
        <dbReference type="RuleBase" id="RU000411"/>
    </source>
</evidence>
<dbReference type="Gene3D" id="3.30.497.10">
    <property type="entry name" value="Antithrombin, subunit I, domain 2"/>
    <property type="match status" value="1"/>
</dbReference>
<dbReference type="InterPro" id="IPR023795">
    <property type="entry name" value="Serpin_CS"/>
</dbReference>
<dbReference type="PANTHER" id="PTHR11461">
    <property type="entry name" value="SERINE PROTEASE INHIBITOR, SERPIN"/>
    <property type="match status" value="1"/>
</dbReference>
<reference evidence="7" key="1">
    <citation type="submission" date="2020-11" db="EMBL/GenBank/DDBJ databases">
        <authorList>
            <person name="Tran Van P."/>
        </authorList>
    </citation>
    <scope>NUCLEOTIDE SEQUENCE</scope>
</reference>
<dbReference type="InterPro" id="IPR042185">
    <property type="entry name" value="Serpin_sf_2"/>
</dbReference>
<dbReference type="SMART" id="SM00093">
    <property type="entry name" value="SERPIN"/>
    <property type="match status" value="1"/>
</dbReference>
<proteinExistence type="inferred from homology"/>
<dbReference type="PANTHER" id="PTHR11461:SF211">
    <property type="entry name" value="GH10112P-RELATED"/>
    <property type="match status" value="1"/>
</dbReference>
<dbReference type="Gene3D" id="2.30.39.10">
    <property type="entry name" value="Alpha-1-antitrypsin, domain 1"/>
    <property type="match status" value="1"/>
</dbReference>
<dbReference type="PROSITE" id="PS00284">
    <property type="entry name" value="SERPIN"/>
    <property type="match status" value="1"/>
</dbReference>
<gene>
    <name evidence="7" type="ORF">NMOB1V02_LOCUS4318</name>
</gene>
<dbReference type="AlphaFoldDB" id="A0A7R9GDA1"/>
<evidence type="ECO:0000256" key="5">
    <source>
        <dbReference type="SAM" id="SignalP"/>
    </source>
</evidence>
<dbReference type="Pfam" id="PF00079">
    <property type="entry name" value="Serpin"/>
    <property type="match status" value="1"/>
</dbReference>
<dbReference type="EMBL" id="CAJPEX010000652">
    <property type="protein sequence ID" value="CAG0916714.1"/>
    <property type="molecule type" value="Genomic_DNA"/>
</dbReference>
<evidence type="ECO:0000259" key="6">
    <source>
        <dbReference type="SMART" id="SM00093"/>
    </source>
</evidence>
<evidence type="ECO:0000313" key="8">
    <source>
        <dbReference type="Proteomes" id="UP000678499"/>
    </source>
</evidence>
<evidence type="ECO:0000256" key="2">
    <source>
        <dbReference type="ARBA" id="ARBA00022690"/>
    </source>
</evidence>
<feature type="signal peptide" evidence="5">
    <location>
        <begin position="1"/>
        <end position="21"/>
    </location>
</feature>
<dbReference type="SUPFAM" id="SSF56574">
    <property type="entry name" value="Serpins"/>
    <property type="match status" value="1"/>
</dbReference>
<dbReference type="InterPro" id="IPR036186">
    <property type="entry name" value="Serpin_sf"/>
</dbReference>
<accession>A0A7R9GDA1</accession>
<dbReference type="CDD" id="cd00172">
    <property type="entry name" value="serpin"/>
    <property type="match status" value="1"/>
</dbReference>
<dbReference type="EMBL" id="OA882689">
    <property type="protein sequence ID" value="CAD7276562.1"/>
    <property type="molecule type" value="Genomic_DNA"/>
</dbReference>
<keyword evidence="5" id="KW-0732">Signal</keyword>
<feature type="domain" description="Serpin" evidence="6">
    <location>
        <begin position="48"/>
        <end position="434"/>
    </location>
</feature>
<organism evidence="7">
    <name type="scientific">Notodromas monacha</name>
    <dbReference type="NCBI Taxonomy" id="399045"/>
    <lineage>
        <taxon>Eukaryota</taxon>
        <taxon>Metazoa</taxon>
        <taxon>Ecdysozoa</taxon>
        <taxon>Arthropoda</taxon>
        <taxon>Crustacea</taxon>
        <taxon>Oligostraca</taxon>
        <taxon>Ostracoda</taxon>
        <taxon>Podocopa</taxon>
        <taxon>Podocopida</taxon>
        <taxon>Cypridocopina</taxon>
        <taxon>Cypridoidea</taxon>
        <taxon>Cyprididae</taxon>
        <taxon>Notodromas</taxon>
    </lineage>
</organism>
<evidence type="ECO:0000256" key="1">
    <source>
        <dbReference type="ARBA" id="ARBA00009500"/>
    </source>
</evidence>
<dbReference type="GO" id="GO:0005615">
    <property type="term" value="C:extracellular space"/>
    <property type="evidence" value="ECO:0007669"/>
    <property type="project" value="InterPro"/>
</dbReference>
<dbReference type="OrthoDB" id="9440847at2759"/>
<dbReference type="Proteomes" id="UP000678499">
    <property type="component" value="Unassembled WGS sequence"/>
</dbReference>
<keyword evidence="8" id="KW-1185">Reference proteome</keyword>
<dbReference type="InterPro" id="IPR023796">
    <property type="entry name" value="Serpin_dom"/>
</dbReference>
<dbReference type="InterPro" id="IPR000215">
    <property type="entry name" value="Serpin_fam"/>
</dbReference>